<evidence type="ECO:0000313" key="13">
    <source>
        <dbReference type="Proteomes" id="UP000027121"/>
    </source>
</evidence>
<keyword evidence="6 9" id="KW-0238">DNA-binding</keyword>
<dbReference type="Pfam" id="PF00486">
    <property type="entry name" value="Trans_reg_C"/>
    <property type="match status" value="1"/>
</dbReference>
<dbReference type="InterPro" id="IPR039420">
    <property type="entry name" value="WalR-like"/>
</dbReference>
<reference evidence="12 13" key="1">
    <citation type="journal article" date="2014" name="Genome Announc.">
        <title>Genome Sequence of Pseudomonas sp. Strain P482, a Tomato Rhizosphere Isolate with Broad-Spectrum Antimicrobial Activity.</title>
        <authorList>
            <person name="Krzyzanowska D.M."/>
            <person name="Ossowicki A."/>
            <person name="Jafra S."/>
        </authorList>
    </citation>
    <scope>NUCLEOTIDE SEQUENCE [LARGE SCALE GENOMIC DNA]</scope>
    <source>
        <strain evidence="12 13">P482</strain>
    </source>
</reference>
<feature type="domain" description="OmpR/PhoB-type" evidence="11">
    <location>
        <begin position="124"/>
        <end position="218"/>
    </location>
</feature>
<evidence type="ECO:0000256" key="3">
    <source>
        <dbReference type="ARBA" id="ARBA00022553"/>
    </source>
</evidence>
<evidence type="ECO:0000256" key="6">
    <source>
        <dbReference type="ARBA" id="ARBA00023125"/>
    </source>
</evidence>
<dbReference type="EMBL" id="CP071706">
    <property type="protein sequence ID" value="KDO01147.1"/>
    <property type="molecule type" value="Genomic_DNA"/>
</dbReference>
<dbReference type="GO" id="GO:0000976">
    <property type="term" value="F:transcription cis-regulatory region binding"/>
    <property type="evidence" value="ECO:0007669"/>
    <property type="project" value="TreeGrafter"/>
</dbReference>
<dbReference type="InterPro" id="IPR036388">
    <property type="entry name" value="WH-like_DNA-bd_sf"/>
</dbReference>
<dbReference type="AlphaFoldDB" id="A0AAP0SIJ5"/>
<keyword evidence="13" id="KW-1185">Reference proteome</keyword>
<dbReference type="GO" id="GO:0032993">
    <property type="term" value="C:protein-DNA complex"/>
    <property type="evidence" value="ECO:0007669"/>
    <property type="project" value="TreeGrafter"/>
</dbReference>
<dbReference type="SMART" id="SM00862">
    <property type="entry name" value="Trans_reg_C"/>
    <property type="match status" value="1"/>
</dbReference>
<dbReference type="PANTHER" id="PTHR48111">
    <property type="entry name" value="REGULATOR OF RPOS"/>
    <property type="match status" value="1"/>
</dbReference>
<evidence type="ECO:0000256" key="1">
    <source>
        <dbReference type="ARBA" id="ARBA00004496"/>
    </source>
</evidence>
<dbReference type="InterPro" id="IPR011006">
    <property type="entry name" value="CheY-like_superfamily"/>
</dbReference>
<dbReference type="Proteomes" id="UP000027121">
    <property type="component" value="Chromosome"/>
</dbReference>
<sequence>MHVLLCEDDDLIASGISAGLTAQGMTVDRVASASAAQAMLQAAAFDVMVLDLGLPDEDGLKLLQRLRQQGHSLPVLILTARDAVTDRVEGLQAGGDDYLLKPFDLRELAARLHTLLRRAAGRAVNVIEHGPLSYDPSSRETCLGGQPVDLSRREQALLQALLHNRGRVLSSEQLKDSVYGFGDEVESNALNVHIHHLRRKLGNGIVETVRGLGYRLGPAQLPQEPQP</sequence>
<evidence type="ECO:0000256" key="8">
    <source>
        <dbReference type="PROSITE-ProRule" id="PRU00169"/>
    </source>
</evidence>
<accession>A0AAP0SIJ5</accession>
<dbReference type="PROSITE" id="PS51755">
    <property type="entry name" value="OMPR_PHOB"/>
    <property type="match status" value="1"/>
</dbReference>
<feature type="modified residue" description="4-aspartylphosphate" evidence="8">
    <location>
        <position position="51"/>
    </location>
</feature>
<evidence type="ECO:0000256" key="2">
    <source>
        <dbReference type="ARBA" id="ARBA00022490"/>
    </source>
</evidence>
<dbReference type="GO" id="GO:0006355">
    <property type="term" value="P:regulation of DNA-templated transcription"/>
    <property type="evidence" value="ECO:0007669"/>
    <property type="project" value="InterPro"/>
</dbReference>
<dbReference type="GO" id="GO:0000156">
    <property type="term" value="F:phosphorelay response regulator activity"/>
    <property type="evidence" value="ECO:0007669"/>
    <property type="project" value="TreeGrafter"/>
</dbReference>
<name>A0AAP0SIJ5_9PSED</name>
<evidence type="ECO:0000313" key="12">
    <source>
        <dbReference type="EMBL" id="KDO01147.1"/>
    </source>
</evidence>
<dbReference type="CDD" id="cd17624">
    <property type="entry name" value="REC_OmpR_PmrA-like"/>
    <property type="match status" value="1"/>
</dbReference>
<dbReference type="Pfam" id="PF00072">
    <property type="entry name" value="Response_reg"/>
    <property type="match status" value="1"/>
</dbReference>
<dbReference type="GeneID" id="98282388"/>
<evidence type="ECO:0000259" key="10">
    <source>
        <dbReference type="PROSITE" id="PS50110"/>
    </source>
</evidence>
<gene>
    <name evidence="12" type="ORF">BV82_1014</name>
</gene>
<dbReference type="Gene3D" id="6.10.250.690">
    <property type="match status" value="1"/>
</dbReference>
<evidence type="ECO:0000256" key="7">
    <source>
        <dbReference type="ARBA" id="ARBA00023163"/>
    </source>
</evidence>
<keyword evidence="2" id="KW-0963">Cytoplasm</keyword>
<dbReference type="InterPro" id="IPR001789">
    <property type="entry name" value="Sig_transdc_resp-reg_receiver"/>
</dbReference>
<dbReference type="PANTHER" id="PTHR48111:SF35">
    <property type="entry name" value="TRANSCRIPTIONAL REGULATORY PROTEIN QSEB"/>
    <property type="match status" value="1"/>
</dbReference>
<dbReference type="SMART" id="SM00448">
    <property type="entry name" value="REC"/>
    <property type="match status" value="1"/>
</dbReference>
<dbReference type="Gene3D" id="1.10.10.10">
    <property type="entry name" value="Winged helix-like DNA-binding domain superfamily/Winged helix DNA-binding domain"/>
    <property type="match status" value="1"/>
</dbReference>
<dbReference type="Gene3D" id="3.40.50.2300">
    <property type="match status" value="1"/>
</dbReference>
<dbReference type="KEGG" id="pdw:BV82_1014"/>
<feature type="domain" description="Response regulatory" evidence="10">
    <location>
        <begin position="2"/>
        <end position="116"/>
    </location>
</feature>
<dbReference type="GO" id="GO:0005829">
    <property type="term" value="C:cytosol"/>
    <property type="evidence" value="ECO:0007669"/>
    <property type="project" value="TreeGrafter"/>
</dbReference>
<keyword evidence="5" id="KW-0805">Transcription regulation</keyword>
<organism evidence="12 13">
    <name type="scientific">Pseudomonas donghuensis</name>
    <dbReference type="NCBI Taxonomy" id="1163398"/>
    <lineage>
        <taxon>Bacteria</taxon>
        <taxon>Pseudomonadati</taxon>
        <taxon>Pseudomonadota</taxon>
        <taxon>Gammaproteobacteria</taxon>
        <taxon>Pseudomonadales</taxon>
        <taxon>Pseudomonadaceae</taxon>
        <taxon>Pseudomonas</taxon>
    </lineage>
</organism>
<dbReference type="SUPFAM" id="SSF52172">
    <property type="entry name" value="CheY-like"/>
    <property type="match status" value="1"/>
</dbReference>
<proteinExistence type="predicted"/>
<keyword evidence="4" id="KW-0902">Two-component regulatory system</keyword>
<keyword evidence="7" id="KW-0804">Transcription</keyword>
<comment type="subcellular location">
    <subcellularLocation>
        <location evidence="1">Cytoplasm</location>
    </subcellularLocation>
</comment>
<keyword evidence="3 8" id="KW-0597">Phosphoprotein</keyword>
<protein>
    <submittedName>
        <fullName evidence="12">Response regulator transcription factor</fullName>
    </submittedName>
</protein>
<dbReference type="CDD" id="cd00383">
    <property type="entry name" value="trans_reg_C"/>
    <property type="match status" value="1"/>
</dbReference>
<evidence type="ECO:0000256" key="5">
    <source>
        <dbReference type="ARBA" id="ARBA00023015"/>
    </source>
</evidence>
<dbReference type="PROSITE" id="PS50110">
    <property type="entry name" value="RESPONSE_REGULATORY"/>
    <property type="match status" value="1"/>
</dbReference>
<feature type="DNA-binding region" description="OmpR/PhoB-type" evidence="9">
    <location>
        <begin position="124"/>
        <end position="218"/>
    </location>
</feature>
<evidence type="ECO:0000256" key="4">
    <source>
        <dbReference type="ARBA" id="ARBA00023012"/>
    </source>
</evidence>
<evidence type="ECO:0000259" key="11">
    <source>
        <dbReference type="PROSITE" id="PS51755"/>
    </source>
</evidence>
<evidence type="ECO:0000256" key="9">
    <source>
        <dbReference type="PROSITE-ProRule" id="PRU01091"/>
    </source>
</evidence>
<dbReference type="RefSeq" id="WP_010225961.1">
    <property type="nucleotide sequence ID" value="NZ_CATKPL010000059.1"/>
</dbReference>
<reference evidence="12 13" key="2">
    <citation type="journal article" date="2016" name="Front. Microbiol.">
        <title>When Genome-Based Approach Meets the 'Old but Good': Revealing Genes Involved in the Antibacterial Activity of Pseudomonas sp. P482 against Soft Rot Pathogens.</title>
        <authorList>
            <person name="Krzyzanowska D.M."/>
            <person name="Ossowicki A."/>
            <person name="Rajewska M."/>
            <person name="Maciag T."/>
            <person name="Jablonska M."/>
            <person name="Obuchowski M."/>
            <person name="Heeb S."/>
            <person name="Jafra S."/>
        </authorList>
    </citation>
    <scope>NUCLEOTIDE SEQUENCE [LARGE SCALE GENOMIC DNA]</scope>
    <source>
        <strain evidence="12 13">P482</strain>
    </source>
</reference>
<dbReference type="FunFam" id="3.40.50.2300:FF:000002">
    <property type="entry name" value="DNA-binding response regulator PhoP"/>
    <property type="match status" value="1"/>
</dbReference>
<dbReference type="InterPro" id="IPR001867">
    <property type="entry name" value="OmpR/PhoB-type_DNA-bd"/>
</dbReference>